<gene>
    <name evidence="8" type="ORF">NSJP_0326</name>
</gene>
<dbReference type="GO" id="GO:0003677">
    <property type="term" value="F:DNA binding"/>
    <property type="evidence" value="ECO:0007669"/>
    <property type="project" value="UniProtKB-KW"/>
</dbReference>
<dbReference type="GO" id="GO:0006352">
    <property type="term" value="P:DNA-templated transcription initiation"/>
    <property type="evidence" value="ECO:0007669"/>
    <property type="project" value="InterPro"/>
</dbReference>
<dbReference type="PANTHER" id="PTHR43133">
    <property type="entry name" value="RNA POLYMERASE ECF-TYPE SIGMA FACTO"/>
    <property type="match status" value="1"/>
</dbReference>
<dbReference type="InterPro" id="IPR036388">
    <property type="entry name" value="WH-like_DNA-bd_sf"/>
</dbReference>
<evidence type="ECO:0000259" key="6">
    <source>
        <dbReference type="Pfam" id="PF04542"/>
    </source>
</evidence>
<keyword evidence="5" id="KW-0804">Transcription</keyword>
<dbReference type="NCBIfam" id="TIGR02937">
    <property type="entry name" value="sigma70-ECF"/>
    <property type="match status" value="1"/>
</dbReference>
<evidence type="ECO:0000313" key="8">
    <source>
        <dbReference type="EMBL" id="SLM46498.1"/>
    </source>
</evidence>
<organism evidence="8 9">
    <name type="scientific">Nitrospira japonica</name>
    <dbReference type="NCBI Taxonomy" id="1325564"/>
    <lineage>
        <taxon>Bacteria</taxon>
        <taxon>Pseudomonadati</taxon>
        <taxon>Nitrospirota</taxon>
        <taxon>Nitrospiria</taxon>
        <taxon>Nitrospirales</taxon>
        <taxon>Nitrospiraceae</taxon>
        <taxon>Nitrospira</taxon>
    </lineage>
</organism>
<accession>A0A1W1I0G3</accession>
<feature type="domain" description="RNA polymerase sigma-70 region 2" evidence="6">
    <location>
        <begin position="53"/>
        <end position="119"/>
    </location>
</feature>
<dbReference type="InterPro" id="IPR039425">
    <property type="entry name" value="RNA_pol_sigma-70-like"/>
</dbReference>
<dbReference type="InterPro" id="IPR013249">
    <property type="entry name" value="RNA_pol_sigma70_r4_t2"/>
</dbReference>
<dbReference type="InterPro" id="IPR013324">
    <property type="entry name" value="RNA_pol_sigma_r3/r4-like"/>
</dbReference>
<dbReference type="EMBL" id="LT828648">
    <property type="protein sequence ID" value="SLM46498.1"/>
    <property type="molecule type" value="Genomic_DNA"/>
</dbReference>
<dbReference type="Gene3D" id="1.10.10.10">
    <property type="entry name" value="Winged helix-like DNA-binding domain superfamily/Winged helix DNA-binding domain"/>
    <property type="match status" value="1"/>
</dbReference>
<dbReference type="Pfam" id="PF08281">
    <property type="entry name" value="Sigma70_r4_2"/>
    <property type="match status" value="1"/>
</dbReference>
<dbReference type="SUPFAM" id="SSF88946">
    <property type="entry name" value="Sigma2 domain of RNA polymerase sigma factors"/>
    <property type="match status" value="1"/>
</dbReference>
<dbReference type="Pfam" id="PF04542">
    <property type="entry name" value="Sigma70_r2"/>
    <property type="match status" value="1"/>
</dbReference>
<protein>
    <submittedName>
        <fullName evidence="8">RNA polymerase sigma factor, sigma-70 family</fullName>
    </submittedName>
</protein>
<dbReference type="STRING" id="1325564.NSJP_0326"/>
<dbReference type="RefSeq" id="WP_197685457.1">
    <property type="nucleotide sequence ID" value="NZ_LT828648.1"/>
</dbReference>
<evidence type="ECO:0000256" key="5">
    <source>
        <dbReference type="ARBA" id="ARBA00023163"/>
    </source>
</evidence>
<keyword evidence="9" id="KW-1185">Reference proteome</keyword>
<dbReference type="Gene3D" id="1.10.1740.10">
    <property type="match status" value="1"/>
</dbReference>
<dbReference type="KEGG" id="nja:NSJP_0326"/>
<dbReference type="InterPro" id="IPR014284">
    <property type="entry name" value="RNA_pol_sigma-70_dom"/>
</dbReference>
<feature type="domain" description="RNA polymerase sigma factor 70 region 4 type 2" evidence="7">
    <location>
        <begin position="163"/>
        <end position="210"/>
    </location>
</feature>
<evidence type="ECO:0000256" key="3">
    <source>
        <dbReference type="ARBA" id="ARBA00023082"/>
    </source>
</evidence>
<comment type="similarity">
    <text evidence="1">Belongs to the sigma-70 factor family. ECF subfamily.</text>
</comment>
<evidence type="ECO:0000256" key="4">
    <source>
        <dbReference type="ARBA" id="ARBA00023125"/>
    </source>
</evidence>
<dbReference type="InterPro" id="IPR007627">
    <property type="entry name" value="RNA_pol_sigma70_r2"/>
</dbReference>
<dbReference type="SUPFAM" id="SSF88659">
    <property type="entry name" value="Sigma3 and sigma4 domains of RNA polymerase sigma factors"/>
    <property type="match status" value="1"/>
</dbReference>
<evidence type="ECO:0000259" key="7">
    <source>
        <dbReference type="Pfam" id="PF08281"/>
    </source>
</evidence>
<keyword evidence="3" id="KW-0731">Sigma factor</keyword>
<keyword evidence="4" id="KW-0238">DNA-binding</keyword>
<sequence length="222" mass="25447">MMSDCFTATTVLSWSELRLPMADESLTVAQTAPEDRDLLRRIREGDTDRFAELINRHQQHVVRIVGRRVPADDVDATVHDVFVRAYFGLGQFSGSVSFDHWLAGIAVRTCYDFWRSRHRGERPVSELTDSHHRWIEQALAAASNEEFKDHARREEAAEVLHWALERLSPEHRAVLTLVHLEGRSIREAAELLDWSAVNVKVRAFRARRALRDILSKSSRGGI</sequence>
<evidence type="ECO:0000313" key="9">
    <source>
        <dbReference type="Proteomes" id="UP000192042"/>
    </source>
</evidence>
<name>A0A1W1I0G3_9BACT</name>
<keyword evidence="2" id="KW-0805">Transcription regulation</keyword>
<evidence type="ECO:0000256" key="2">
    <source>
        <dbReference type="ARBA" id="ARBA00023015"/>
    </source>
</evidence>
<proteinExistence type="inferred from homology"/>
<reference evidence="8 9" key="1">
    <citation type="submission" date="2017-03" db="EMBL/GenBank/DDBJ databases">
        <authorList>
            <person name="Afonso C.L."/>
            <person name="Miller P.J."/>
            <person name="Scott M.A."/>
            <person name="Spackman E."/>
            <person name="Goraichik I."/>
            <person name="Dimitrov K.M."/>
            <person name="Suarez D.L."/>
            <person name="Swayne D.E."/>
        </authorList>
    </citation>
    <scope>NUCLEOTIDE SEQUENCE [LARGE SCALE GENOMIC DNA]</scope>
    <source>
        <strain evidence="8">Genome sequencing of Nitrospira japonica strain NJ11</strain>
    </source>
</reference>
<dbReference type="AlphaFoldDB" id="A0A1W1I0G3"/>
<dbReference type="PANTHER" id="PTHR43133:SF8">
    <property type="entry name" value="RNA POLYMERASE SIGMA FACTOR HI_1459-RELATED"/>
    <property type="match status" value="1"/>
</dbReference>
<dbReference type="Proteomes" id="UP000192042">
    <property type="component" value="Chromosome I"/>
</dbReference>
<dbReference type="InterPro" id="IPR013325">
    <property type="entry name" value="RNA_pol_sigma_r2"/>
</dbReference>
<evidence type="ECO:0000256" key="1">
    <source>
        <dbReference type="ARBA" id="ARBA00010641"/>
    </source>
</evidence>
<dbReference type="GO" id="GO:0016987">
    <property type="term" value="F:sigma factor activity"/>
    <property type="evidence" value="ECO:0007669"/>
    <property type="project" value="UniProtKB-KW"/>
</dbReference>